<keyword evidence="1" id="KW-1133">Transmembrane helix</keyword>
<gene>
    <name evidence="2" type="ORF">FD33_GL001909</name>
</gene>
<dbReference type="GeneID" id="96667592"/>
<evidence type="ECO:0000256" key="1">
    <source>
        <dbReference type="SAM" id="Phobius"/>
    </source>
</evidence>
<sequence length="73" mass="8169">MMDSEELLKSDIIDKHVRQNLGLSWLNFAVLFCATIIACVGLNMNSTAVVIGAMLISPIMGPNHWNGLWFRYS</sequence>
<dbReference type="OrthoDB" id="9790659at2"/>
<feature type="transmembrane region" description="Helical" evidence="1">
    <location>
        <begin position="49"/>
        <end position="70"/>
    </location>
</feature>
<evidence type="ECO:0000313" key="3">
    <source>
        <dbReference type="Proteomes" id="UP000051908"/>
    </source>
</evidence>
<keyword evidence="3" id="KW-1185">Reference proteome</keyword>
<proteinExistence type="predicted"/>
<organism evidence="2 3">
    <name type="scientific">Companilactobacillus paralimentarius DSM 13238 = JCM 10415</name>
    <dbReference type="NCBI Taxonomy" id="1122151"/>
    <lineage>
        <taxon>Bacteria</taxon>
        <taxon>Bacillati</taxon>
        <taxon>Bacillota</taxon>
        <taxon>Bacilli</taxon>
        <taxon>Lactobacillales</taxon>
        <taxon>Lactobacillaceae</taxon>
        <taxon>Companilactobacillus</taxon>
    </lineage>
</organism>
<comment type="caution">
    <text evidence="2">The sequence shown here is derived from an EMBL/GenBank/DDBJ whole genome shotgun (WGS) entry which is preliminary data.</text>
</comment>
<protein>
    <submittedName>
        <fullName evidence="2">Uncharacterized protein</fullName>
    </submittedName>
</protein>
<dbReference type="PANTHER" id="PTHR20992">
    <property type="entry name" value="AT15442P-RELATED"/>
    <property type="match status" value="1"/>
</dbReference>
<accession>A0A0R1PRW0</accession>
<evidence type="ECO:0000313" key="2">
    <source>
        <dbReference type="EMBL" id="KRL31563.1"/>
    </source>
</evidence>
<dbReference type="PATRIC" id="fig|1122151.5.peg.1975"/>
<feature type="transmembrane region" description="Helical" evidence="1">
    <location>
        <begin position="21"/>
        <end position="43"/>
    </location>
</feature>
<dbReference type="RefSeq" id="WP_148299172.1">
    <property type="nucleotide sequence ID" value="NZ_AZES01000036.1"/>
</dbReference>
<reference evidence="2 3" key="1">
    <citation type="journal article" date="2015" name="Genome Announc.">
        <title>Expanding the biotechnology potential of lactobacilli through comparative genomics of 213 strains and associated genera.</title>
        <authorList>
            <person name="Sun Z."/>
            <person name="Harris H.M."/>
            <person name="McCann A."/>
            <person name="Guo C."/>
            <person name="Argimon S."/>
            <person name="Zhang W."/>
            <person name="Yang X."/>
            <person name="Jeffery I.B."/>
            <person name="Cooney J.C."/>
            <person name="Kagawa T.F."/>
            <person name="Liu W."/>
            <person name="Song Y."/>
            <person name="Salvetti E."/>
            <person name="Wrobel A."/>
            <person name="Rasinkangas P."/>
            <person name="Parkhill J."/>
            <person name="Rea M.C."/>
            <person name="O'Sullivan O."/>
            <person name="Ritari J."/>
            <person name="Douillard F.P."/>
            <person name="Paul Ross R."/>
            <person name="Yang R."/>
            <person name="Briner A.E."/>
            <person name="Felis G.E."/>
            <person name="de Vos W.M."/>
            <person name="Barrangou R."/>
            <person name="Klaenhammer T.R."/>
            <person name="Caufield P.W."/>
            <person name="Cui Y."/>
            <person name="Zhang H."/>
            <person name="O'Toole P.W."/>
        </authorList>
    </citation>
    <scope>NUCLEOTIDE SEQUENCE [LARGE SCALE GENOMIC DNA]</scope>
    <source>
        <strain evidence="2 3">DSM 13238</strain>
    </source>
</reference>
<dbReference type="PANTHER" id="PTHR20992:SF9">
    <property type="entry name" value="AT15442P-RELATED"/>
    <property type="match status" value="1"/>
</dbReference>
<keyword evidence="1" id="KW-0472">Membrane</keyword>
<name>A0A0R1PRW0_9LACO</name>
<keyword evidence="1" id="KW-0812">Transmembrane</keyword>
<dbReference type="Proteomes" id="UP000051908">
    <property type="component" value="Unassembled WGS sequence"/>
</dbReference>
<dbReference type="AlphaFoldDB" id="A0A0R1PRW0"/>
<dbReference type="EMBL" id="AZES01000036">
    <property type="protein sequence ID" value="KRL31563.1"/>
    <property type="molecule type" value="Genomic_DNA"/>
</dbReference>
<dbReference type="InterPro" id="IPR005240">
    <property type="entry name" value="DUF389"/>
</dbReference>